<dbReference type="AlphaFoldDB" id="A0A9P4U2D3"/>
<gene>
    <name evidence="1" type="ORF">EJ08DRAFT_676612</name>
</gene>
<keyword evidence="2" id="KW-1185">Reference proteome</keyword>
<evidence type="ECO:0000313" key="2">
    <source>
        <dbReference type="Proteomes" id="UP000800235"/>
    </source>
</evidence>
<evidence type="ECO:0008006" key="3">
    <source>
        <dbReference type="Google" id="ProtNLM"/>
    </source>
</evidence>
<comment type="caution">
    <text evidence="1">The sequence shown here is derived from an EMBL/GenBank/DDBJ whole genome shotgun (WGS) entry which is preliminary data.</text>
</comment>
<evidence type="ECO:0000313" key="1">
    <source>
        <dbReference type="EMBL" id="KAF2433837.1"/>
    </source>
</evidence>
<sequence length="463" mass="53012">MDSYIDMAEYPAKKHPALDLDLDQFPYFDDGDVVVSMSPTETRPMVLHSKILATYCGYFKEKLENHIMLVEMVHSTGLPGLGVAATAAVSVQYVLEWQDCTGNGDGIDEGGHTFVAKQQTAIPFSERRYRPSNAVRRAYFLVFALIYTDYTRTPFDMIHNFPGLENTHTFDGIFQILRNYECTLPSSPTFCRNFTARMLQATNWRFAATAVLARPWHVIPLASLLKDENLYQMAFQAGVWYQFKSLYGSTAATKKDIVQYLNREGELCRSTGQAINQTLDRLTTALRDTADRLGSIDMTGFSGVTRNLWGYYIDDIITPKGYYERDLDLYRDLFKEDITAGTVISYYKIAFAREGELFLSEGFFVVRRELRKLLVKAKSCVESLFVGRGGQELGAMRVNPLWRVFKDQKVEYPWVGKEVWPPKNKEVKLEDDEDEDVYDINSVWETLDNSTNEGTKNIKKEKE</sequence>
<protein>
    <recommendedName>
        <fullName evidence="3">BTB domain-containing protein</fullName>
    </recommendedName>
</protein>
<dbReference type="EMBL" id="MU007019">
    <property type="protein sequence ID" value="KAF2433837.1"/>
    <property type="molecule type" value="Genomic_DNA"/>
</dbReference>
<dbReference type="Proteomes" id="UP000800235">
    <property type="component" value="Unassembled WGS sequence"/>
</dbReference>
<reference evidence="1" key="1">
    <citation type="journal article" date="2020" name="Stud. Mycol.">
        <title>101 Dothideomycetes genomes: a test case for predicting lifestyles and emergence of pathogens.</title>
        <authorList>
            <person name="Haridas S."/>
            <person name="Albert R."/>
            <person name="Binder M."/>
            <person name="Bloem J."/>
            <person name="Labutti K."/>
            <person name="Salamov A."/>
            <person name="Andreopoulos B."/>
            <person name="Baker S."/>
            <person name="Barry K."/>
            <person name="Bills G."/>
            <person name="Bluhm B."/>
            <person name="Cannon C."/>
            <person name="Castanera R."/>
            <person name="Culley D."/>
            <person name="Daum C."/>
            <person name="Ezra D."/>
            <person name="Gonzalez J."/>
            <person name="Henrissat B."/>
            <person name="Kuo A."/>
            <person name="Liang C."/>
            <person name="Lipzen A."/>
            <person name="Lutzoni F."/>
            <person name="Magnuson J."/>
            <person name="Mondo S."/>
            <person name="Nolan M."/>
            <person name="Ohm R."/>
            <person name="Pangilinan J."/>
            <person name="Park H.-J."/>
            <person name="Ramirez L."/>
            <person name="Alfaro M."/>
            <person name="Sun H."/>
            <person name="Tritt A."/>
            <person name="Yoshinaga Y."/>
            <person name="Zwiers L.-H."/>
            <person name="Turgeon B."/>
            <person name="Goodwin S."/>
            <person name="Spatafora J."/>
            <person name="Crous P."/>
            <person name="Grigoriev I."/>
        </authorList>
    </citation>
    <scope>NUCLEOTIDE SEQUENCE</scope>
    <source>
        <strain evidence="1">CBS 130266</strain>
    </source>
</reference>
<organism evidence="1 2">
    <name type="scientific">Tothia fuscella</name>
    <dbReference type="NCBI Taxonomy" id="1048955"/>
    <lineage>
        <taxon>Eukaryota</taxon>
        <taxon>Fungi</taxon>
        <taxon>Dikarya</taxon>
        <taxon>Ascomycota</taxon>
        <taxon>Pezizomycotina</taxon>
        <taxon>Dothideomycetes</taxon>
        <taxon>Pleosporomycetidae</taxon>
        <taxon>Venturiales</taxon>
        <taxon>Cylindrosympodiaceae</taxon>
        <taxon>Tothia</taxon>
    </lineage>
</organism>
<name>A0A9P4U2D3_9PEZI</name>
<proteinExistence type="predicted"/>
<accession>A0A9P4U2D3</accession>